<dbReference type="GO" id="GO:0003700">
    <property type="term" value="F:DNA-binding transcription factor activity"/>
    <property type="evidence" value="ECO:0007669"/>
    <property type="project" value="TreeGrafter"/>
</dbReference>
<dbReference type="OrthoDB" id="64432at2157"/>
<dbReference type="Gene3D" id="1.10.10.10">
    <property type="entry name" value="Winged helix-like DNA-binding domain superfamily/Winged helix DNA-binding domain"/>
    <property type="match status" value="1"/>
</dbReference>
<protein>
    <submittedName>
        <fullName evidence="2">HTH domain-containing protein</fullName>
    </submittedName>
</protein>
<keyword evidence="3" id="KW-1185">Reference proteome</keyword>
<comment type="caution">
    <text evidence="2">The sequence shown here is derived from an EMBL/GenBank/DDBJ whole genome shotgun (WGS) entry which is preliminary data.</text>
</comment>
<evidence type="ECO:0000313" key="3">
    <source>
        <dbReference type="Proteomes" id="UP000451471"/>
    </source>
</evidence>
<dbReference type="InterPro" id="IPR005104">
    <property type="entry name" value="WHTH_HrcA_DNA-bd"/>
</dbReference>
<dbReference type="EMBL" id="WSZK01000039">
    <property type="protein sequence ID" value="MWG36704.1"/>
    <property type="molecule type" value="Genomic_DNA"/>
</dbReference>
<dbReference type="GO" id="GO:0005829">
    <property type="term" value="C:cytosol"/>
    <property type="evidence" value="ECO:0007669"/>
    <property type="project" value="TreeGrafter"/>
</dbReference>
<dbReference type="InterPro" id="IPR036390">
    <property type="entry name" value="WH_DNA-bd_sf"/>
</dbReference>
<reference evidence="2 3" key="1">
    <citation type="submission" date="2019-12" db="EMBL/GenBank/DDBJ databases">
        <title>Halocatena pleomorpha gen. nov. sp. nov., an extremely halophilic archaeon of family Halobacteriaceae isolated from saltpan soil.</title>
        <authorList>
            <person name="Pal Y."/>
            <person name="Verma A."/>
            <person name="Krishnamurthi S."/>
            <person name="Kumar P."/>
        </authorList>
    </citation>
    <scope>NUCLEOTIDE SEQUENCE [LARGE SCALE GENOMIC DNA]</scope>
    <source>
        <strain evidence="2 3">JCM 16495</strain>
    </source>
</reference>
<proteinExistence type="predicted"/>
<dbReference type="Pfam" id="PF03444">
    <property type="entry name" value="WHD_HrcA"/>
    <property type="match status" value="1"/>
</dbReference>
<accession>A0A6B0GPF4</accession>
<dbReference type="GO" id="GO:0003677">
    <property type="term" value="F:DNA binding"/>
    <property type="evidence" value="ECO:0007669"/>
    <property type="project" value="InterPro"/>
</dbReference>
<dbReference type="PANTHER" id="PTHR33221">
    <property type="entry name" value="WINGED HELIX-TURN-HELIX TRANSCRIPTIONAL REGULATOR, RRF2 FAMILY"/>
    <property type="match status" value="1"/>
</dbReference>
<evidence type="ECO:0000259" key="1">
    <source>
        <dbReference type="Pfam" id="PF03444"/>
    </source>
</evidence>
<evidence type="ECO:0000313" key="2">
    <source>
        <dbReference type="EMBL" id="MWG36704.1"/>
    </source>
</evidence>
<dbReference type="InterPro" id="IPR036388">
    <property type="entry name" value="WH-like_DNA-bd_sf"/>
</dbReference>
<dbReference type="SUPFAM" id="SSF46785">
    <property type="entry name" value="Winged helix' DNA-binding domain"/>
    <property type="match status" value="1"/>
</dbReference>
<dbReference type="RefSeq" id="WP_158206356.1">
    <property type="nucleotide sequence ID" value="NZ_WSZK01000039.1"/>
</dbReference>
<dbReference type="InterPro" id="IPR000944">
    <property type="entry name" value="Tscrpt_reg_Rrf2"/>
</dbReference>
<name>A0A6B0GPF4_9EURY</name>
<dbReference type="Proteomes" id="UP000451471">
    <property type="component" value="Unassembled WGS sequence"/>
</dbReference>
<dbReference type="PANTHER" id="PTHR33221:SF15">
    <property type="entry name" value="HTH-TYPE TRANSCRIPTIONAL REGULATOR YWGB-RELATED"/>
    <property type="match status" value="1"/>
</dbReference>
<feature type="domain" description="Winged helix-turn-helix transcription repressor HrcA DNA-binding" evidence="1">
    <location>
        <begin position="5"/>
        <end position="82"/>
    </location>
</feature>
<sequence length="177" mass="19385">MSSIELTSSQKKILQELINLYGSSERAVKGEDIADRTDRNPGTIRNQMQSLKALQLVEGVPGPKGGYKPTANAYEALEIQDLDEPAEVPLFHNGERVPDANVQEIDLTSVHHPELCRAEIRLHGSITDFHDGDTVRVGPTPRSKLLIEGVVDGKDESKNVLVVSTTEMIAPAEEPDH</sequence>
<organism evidence="2 3">
    <name type="scientific">Halomarina oriensis</name>
    <dbReference type="NCBI Taxonomy" id="671145"/>
    <lineage>
        <taxon>Archaea</taxon>
        <taxon>Methanobacteriati</taxon>
        <taxon>Methanobacteriota</taxon>
        <taxon>Stenosarchaea group</taxon>
        <taxon>Halobacteria</taxon>
        <taxon>Halobacteriales</taxon>
        <taxon>Natronomonadaceae</taxon>
        <taxon>Halomarina</taxon>
    </lineage>
</organism>
<gene>
    <name evidence="2" type="ORF">GQS65_19815</name>
</gene>
<dbReference type="AlphaFoldDB" id="A0A6B0GPF4"/>